<comment type="caution">
    <text evidence="10">The sequence shown here is derived from an EMBL/GenBank/DDBJ whole genome shotgun (WGS) entry which is preliminary data.</text>
</comment>
<sequence>MSSEDALPDTGNVPVISNPDSNQTVTPVAFAWVRLLEPQFLLVIFSALGIIWLGSHGSLRRPPSAAPAKLKKGEKRREEEKFMEGLTLSDAIWFPMLLGVVLIGLYYLIQWLQDPTMLNKLLRGYMSFVAIAGLATLAGDALDILMSVVFPSMWADRNGQVHHIDPDRRCQYIVDQQTGEETIIASRTTPFPGFLSNAAILRDSTRFWWEVRHLLNERWTVRFAVHGKVLAKFKLRFNDLIRFAVAVGTALAYHLTGWPALSNVVSVAMCYASFMMLTPTSFPIGTMVLAGLFVYDIVMVFYTPYMITVAKNLDAPIKLVFNGSSGVSMLGLGDIVVPGMLMGLALRFDLFRYYQKQTKLEPITLVTEVASRTTETTQKTQDTQYRRVKAPYVETRGQWGNRFWTTPLGSLFPVKDAASPIAATAFPKPYFYASVAGYAAGMLATLTALLVFNHGQPALLYLVPGVTGSLWLTGLIRGELKDMWAYTEDGSLDTMDVVVEVDAAGQVIKEATKESGGEEEAQPNGVKSSGTDESKEGGNGSLGGEVLSKTEGEQGSKPYELFVLSVTAPRSAA</sequence>
<keyword evidence="3 9" id="KW-0812">Transmembrane</keyword>
<keyword evidence="7 9" id="KW-0472">Membrane</keyword>
<name>A0ABQ0G1P6_9PEZI</name>
<feature type="transmembrane region" description="Helical" evidence="9">
    <location>
        <begin position="237"/>
        <end position="254"/>
    </location>
</feature>
<keyword evidence="11" id="KW-1185">Reference proteome</keyword>
<feature type="transmembrane region" description="Helical" evidence="9">
    <location>
        <begin position="458"/>
        <end position="476"/>
    </location>
</feature>
<evidence type="ECO:0000256" key="1">
    <source>
        <dbReference type="ARBA" id="ARBA00004477"/>
    </source>
</evidence>
<feature type="transmembrane region" description="Helical" evidence="9">
    <location>
        <begin position="40"/>
        <end position="59"/>
    </location>
</feature>
<keyword evidence="4" id="KW-0378">Hydrolase</keyword>
<comment type="similarity">
    <text evidence="2">Belongs to the peptidase A22B family.</text>
</comment>
<protein>
    <submittedName>
        <fullName evidence="10">Signal peptide peptidase</fullName>
    </submittedName>
</protein>
<evidence type="ECO:0000256" key="4">
    <source>
        <dbReference type="ARBA" id="ARBA00022801"/>
    </source>
</evidence>
<evidence type="ECO:0000256" key="2">
    <source>
        <dbReference type="ARBA" id="ARBA00006859"/>
    </source>
</evidence>
<dbReference type="GeneID" id="98172549"/>
<dbReference type="InterPro" id="IPR006639">
    <property type="entry name" value="Preselin/SPP"/>
</dbReference>
<evidence type="ECO:0000256" key="3">
    <source>
        <dbReference type="ARBA" id="ARBA00022692"/>
    </source>
</evidence>
<feature type="transmembrane region" description="Helical" evidence="9">
    <location>
        <begin position="91"/>
        <end position="109"/>
    </location>
</feature>
<dbReference type="Pfam" id="PF04258">
    <property type="entry name" value="Peptidase_A22B"/>
    <property type="match status" value="1"/>
</dbReference>
<keyword evidence="6 9" id="KW-1133">Transmembrane helix</keyword>
<feature type="transmembrane region" description="Helical" evidence="9">
    <location>
        <begin position="129"/>
        <end position="150"/>
    </location>
</feature>
<dbReference type="PANTHER" id="PTHR12174">
    <property type="entry name" value="SIGNAL PEPTIDE PEPTIDASE"/>
    <property type="match status" value="1"/>
</dbReference>
<organism evidence="10 11">
    <name type="scientific">Madurella fahalii</name>
    <dbReference type="NCBI Taxonomy" id="1157608"/>
    <lineage>
        <taxon>Eukaryota</taxon>
        <taxon>Fungi</taxon>
        <taxon>Dikarya</taxon>
        <taxon>Ascomycota</taxon>
        <taxon>Pezizomycotina</taxon>
        <taxon>Sordariomycetes</taxon>
        <taxon>Sordariomycetidae</taxon>
        <taxon>Sordariales</taxon>
        <taxon>Sordariales incertae sedis</taxon>
        <taxon>Madurella</taxon>
    </lineage>
</organism>
<evidence type="ECO:0000313" key="10">
    <source>
        <dbReference type="EMBL" id="GAB1311594.1"/>
    </source>
</evidence>
<evidence type="ECO:0000256" key="6">
    <source>
        <dbReference type="ARBA" id="ARBA00022989"/>
    </source>
</evidence>
<feature type="transmembrane region" description="Helical" evidence="9">
    <location>
        <begin position="327"/>
        <end position="346"/>
    </location>
</feature>
<dbReference type="SMART" id="SM00730">
    <property type="entry name" value="PSN"/>
    <property type="match status" value="1"/>
</dbReference>
<dbReference type="Proteomes" id="UP001628179">
    <property type="component" value="Unassembled WGS sequence"/>
</dbReference>
<feature type="region of interest" description="Disordered" evidence="8">
    <location>
        <begin position="510"/>
        <end position="561"/>
    </location>
</feature>
<evidence type="ECO:0000256" key="5">
    <source>
        <dbReference type="ARBA" id="ARBA00022824"/>
    </source>
</evidence>
<proteinExistence type="inferred from homology"/>
<dbReference type="EMBL" id="BAAFSV010000001">
    <property type="protein sequence ID" value="GAB1311594.1"/>
    <property type="molecule type" value="Genomic_DNA"/>
</dbReference>
<feature type="transmembrane region" description="Helical" evidence="9">
    <location>
        <begin position="284"/>
        <end position="307"/>
    </location>
</feature>
<comment type="subcellular location">
    <subcellularLocation>
        <location evidence="1">Endoplasmic reticulum membrane</location>
        <topology evidence="1">Multi-pass membrane protein</topology>
    </subcellularLocation>
</comment>
<evidence type="ECO:0000256" key="7">
    <source>
        <dbReference type="ARBA" id="ARBA00023136"/>
    </source>
</evidence>
<dbReference type="RefSeq" id="XP_070913327.1">
    <property type="nucleotide sequence ID" value="XM_071057226.1"/>
</dbReference>
<feature type="transmembrane region" description="Helical" evidence="9">
    <location>
        <begin position="430"/>
        <end position="452"/>
    </location>
</feature>
<accession>A0ABQ0G1P6</accession>
<evidence type="ECO:0000256" key="8">
    <source>
        <dbReference type="SAM" id="MobiDB-lite"/>
    </source>
</evidence>
<evidence type="ECO:0000256" key="9">
    <source>
        <dbReference type="SAM" id="Phobius"/>
    </source>
</evidence>
<gene>
    <name evidence="10" type="ORF">MFIFM68171_01804</name>
</gene>
<evidence type="ECO:0000313" key="11">
    <source>
        <dbReference type="Proteomes" id="UP001628179"/>
    </source>
</evidence>
<reference evidence="10 11" key="1">
    <citation type="submission" date="2024-09" db="EMBL/GenBank/DDBJ databases">
        <title>Itraconazole resistance in Madurella fahalii resulting from another homologue of gene encoding cytochrome P450 14-alpha sterol demethylase (CYP51).</title>
        <authorList>
            <person name="Yoshioka I."/>
            <person name="Fahal A.H."/>
            <person name="Kaneko S."/>
            <person name="Yaguchi T."/>
        </authorList>
    </citation>
    <scope>NUCLEOTIDE SEQUENCE [LARGE SCALE GENOMIC DNA]</scope>
    <source>
        <strain evidence="10 11">IFM 68171</strain>
    </source>
</reference>
<keyword evidence="5" id="KW-0256">Endoplasmic reticulum</keyword>
<dbReference type="InterPro" id="IPR007369">
    <property type="entry name" value="Peptidase_A22B_SPP"/>
</dbReference>
<dbReference type="PANTHER" id="PTHR12174:SF23">
    <property type="entry name" value="MINOR HISTOCOMPATIBILITY ANTIGEN H13"/>
    <property type="match status" value="1"/>
</dbReference>